<organism evidence="15 16">
    <name type="scientific">Torulaspora globosa</name>
    <dbReference type="NCBI Taxonomy" id="48254"/>
    <lineage>
        <taxon>Eukaryota</taxon>
        <taxon>Fungi</taxon>
        <taxon>Dikarya</taxon>
        <taxon>Ascomycota</taxon>
        <taxon>Saccharomycotina</taxon>
        <taxon>Saccharomycetes</taxon>
        <taxon>Saccharomycetales</taxon>
        <taxon>Saccharomycetaceae</taxon>
        <taxon>Torulaspora</taxon>
    </lineage>
</organism>
<dbReference type="GO" id="GO:0005634">
    <property type="term" value="C:nucleus"/>
    <property type="evidence" value="ECO:0007669"/>
    <property type="project" value="UniProtKB-SubCell"/>
</dbReference>
<evidence type="ECO:0000256" key="9">
    <source>
        <dbReference type="ARBA" id="ARBA00023242"/>
    </source>
</evidence>
<sequence length="801" mass="87995">MTMTANAVAGVGRGLHQDIQEVTAQMEMLKVPELKSICRSLSLPIAGRKAEIQDRIRAFLKDSCTVENLDPWRPKAVRILIAKLKLGETLPKYDDLWKTLRTGAYYHPVATGHQPVSSLQQPSRTAAATSRAGHGYAAWPSEVAKSEAPKASPAKRLSLYFKPTPFYKLIKLIPETAQKINITSVRGACIAKFKLSKAEWAMLESDKKFKLYLLCGAYGNAPSAAGEYIQFPHPNEIRFNNVPVKDNVRGLKNKPGTAKPADLTPYLRPFPQQNVLEVVYAFTKSEYCIYCYIVEVVTPEHLLEEVLKRPKIIKAATLNYIKKCLSEEEDDLITTSTVMTLQCPVSYTRMRYPVKSIMCNHLQCYDALWYIYSQLQVPTWQCPVCQIDIKLSDLAICEYVDEILKNSSEDVEQVELSTDGSWRALEEESNKPKESSKPADTVVKKEFSEDSDENDVPLSKLVGRNSMTATPSNEPIVISLDSDSEENVNHEQERNLNNASLPEANNTNSTPSGGWYMDNSPSVSDSTLDPRANGTNTPTVPQMRESNENSLSYVARNQEIPNILGKTPLNNGELHREASLPEPTSPTPVPGNRGQQTPALSSSESPMGLEERDSHILNKPTTSLPSLRRPSNQQTTSLLGLTGQVMRPFDMGGSIPPLTSNSGSPTFANGNLSNEFNRDPPTNGNSNAAGIPQLPPLPSRALTSNMGNPRLDSPVQGTGLPASPTGGPIPPTHSRGRRPIVSPFIPKKPYLNLLPQKRHITNTSPPSPNSFGAESHTLGTAVSAELMSSRQSDDIIDLTSD</sequence>
<feature type="compositionally biased region" description="Polar residues" evidence="11">
    <location>
        <begin position="761"/>
        <end position="790"/>
    </location>
</feature>
<accession>A0A7H9HNF0</accession>
<feature type="region of interest" description="Disordered" evidence="11">
    <location>
        <begin position="415"/>
        <end position="547"/>
    </location>
</feature>
<evidence type="ECO:0000256" key="10">
    <source>
        <dbReference type="PROSITE-ProRule" id="PRU00452"/>
    </source>
</evidence>
<keyword evidence="9" id="KW-0539">Nucleus</keyword>
<dbReference type="Pfam" id="PF14324">
    <property type="entry name" value="PINIT"/>
    <property type="match status" value="1"/>
</dbReference>
<dbReference type="EMBL" id="CP059267">
    <property type="protein sequence ID" value="QLQ78277.1"/>
    <property type="molecule type" value="Genomic_DNA"/>
</dbReference>
<feature type="domain" description="SAP" evidence="12">
    <location>
        <begin position="26"/>
        <end position="60"/>
    </location>
</feature>
<evidence type="ECO:0000256" key="3">
    <source>
        <dbReference type="ARBA" id="ARBA00005383"/>
    </source>
</evidence>
<feature type="compositionally biased region" description="Polar residues" evidence="11">
    <location>
        <begin position="593"/>
        <end position="605"/>
    </location>
</feature>
<dbReference type="InterPro" id="IPR004181">
    <property type="entry name" value="Znf_MIZ"/>
</dbReference>
<evidence type="ECO:0000256" key="1">
    <source>
        <dbReference type="ARBA" id="ARBA00004123"/>
    </source>
</evidence>
<dbReference type="AlphaFoldDB" id="A0A7H9HNF0"/>
<dbReference type="Gene3D" id="2.60.120.780">
    <property type="entry name" value="PINIT domain"/>
    <property type="match status" value="1"/>
</dbReference>
<dbReference type="SUPFAM" id="SSF57850">
    <property type="entry name" value="RING/U-box"/>
    <property type="match status" value="1"/>
</dbReference>
<dbReference type="GO" id="GO:0016925">
    <property type="term" value="P:protein sumoylation"/>
    <property type="evidence" value="ECO:0007669"/>
    <property type="project" value="UniProtKB-UniPathway"/>
</dbReference>
<feature type="compositionally biased region" description="Polar residues" evidence="11">
    <location>
        <begin position="519"/>
        <end position="540"/>
    </location>
</feature>
<feature type="domain" description="SP-RING-type" evidence="13">
    <location>
        <begin position="328"/>
        <end position="413"/>
    </location>
</feature>
<dbReference type="Gene3D" id="3.30.40.10">
    <property type="entry name" value="Zinc/RING finger domain, C3HC4 (zinc finger)"/>
    <property type="match status" value="1"/>
</dbReference>
<keyword evidence="7" id="KW-0833">Ubl conjugation pathway</keyword>
<evidence type="ECO:0000256" key="11">
    <source>
        <dbReference type="SAM" id="MobiDB-lite"/>
    </source>
</evidence>
<dbReference type="PANTHER" id="PTHR10782:SF4">
    <property type="entry name" value="TONALLI, ISOFORM E"/>
    <property type="match status" value="1"/>
</dbReference>
<feature type="compositionally biased region" description="Basic and acidic residues" evidence="11">
    <location>
        <begin position="424"/>
        <end position="448"/>
    </location>
</feature>
<reference evidence="15 16" key="1">
    <citation type="submission" date="2020-06" db="EMBL/GenBank/DDBJ databases">
        <title>The yeast mating-type switching endonuclease HO is a domesticated member of an unorthodox homing genetic element family.</title>
        <authorList>
            <person name="Coughlan A.Y."/>
            <person name="Lombardi L."/>
            <person name="Braun-Galleani S."/>
            <person name="Martos A.R."/>
            <person name="Galeote V."/>
            <person name="Bigey F."/>
            <person name="Dequin S."/>
            <person name="Byrne K.P."/>
            <person name="Wolfe K.H."/>
        </authorList>
    </citation>
    <scope>NUCLEOTIDE SEQUENCE [LARGE SCALE GENOMIC DNA]</scope>
    <source>
        <strain evidence="15 16">CBS2947</strain>
    </source>
</reference>
<evidence type="ECO:0000256" key="6">
    <source>
        <dbReference type="ARBA" id="ARBA00022771"/>
    </source>
</evidence>
<feature type="region of interest" description="Disordered" evidence="11">
    <location>
        <begin position="648"/>
        <end position="737"/>
    </location>
</feature>
<dbReference type="GO" id="GO:0008270">
    <property type="term" value="F:zinc ion binding"/>
    <property type="evidence" value="ECO:0007669"/>
    <property type="project" value="UniProtKB-KW"/>
</dbReference>
<feature type="compositionally biased region" description="Polar residues" evidence="11">
    <location>
        <begin position="495"/>
        <end position="512"/>
    </location>
</feature>
<evidence type="ECO:0000313" key="16">
    <source>
        <dbReference type="Proteomes" id="UP000510647"/>
    </source>
</evidence>
<keyword evidence="8" id="KW-0862">Zinc</keyword>
<dbReference type="InterPro" id="IPR036361">
    <property type="entry name" value="SAP_dom_sf"/>
</dbReference>
<keyword evidence="6 10" id="KW-0863">Zinc-finger</keyword>
<gene>
    <name evidence="15" type="ORF">HG537_0A05240</name>
</gene>
<evidence type="ECO:0000256" key="8">
    <source>
        <dbReference type="ARBA" id="ARBA00022833"/>
    </source>
</evidence>
<evidence type="ECO:0000259" key="12">
    <source>
        <dbReference type="PROSITE" id="PS50800"/>
    </source>
</evidence>
<feature type="compositionally biased region" description="Polar residues" evidence="11">
    <location>
        <begin position="619"/>
        <end position="633"/>
    </location>
</feature>
<comment type="pathway">
    <text evidence="2">Protein modification; protein sumoylation.</text>
</comment>
<evidence type="ECO:0000256" key="5">
    <source>
        <dbReference type="ARBA" id="ARBA00022723"/>
    </source>
</evidence>
<evidence type="ECO:0008006" key="17">
    <source>
        <dbReference type="Google" id="ProtNLM"/>
    </source>
</evidence>
<dbReference type="PANTHER" id="PTHR10782">
    <property type="entry name" value="ZINC FINGER MIZ DOMAIN-CONTAINING PROTEIN"/>
    <property type="match status" value="1"/>
</dbReference>
<name>A0A7H9HNF0_9SACH</name>
<dbReference type="InterPro" id="IPR023321">
    <property type="entry name" value="PINIT"/>
</dbReference>
<evidence type="ECO:0000256" key="7">
    <source>
        <dbReference type="ARBA" id="ARBA00022786"/>
    </source>
</evidence>
<feature type="compositionally biased region" description="Polar residues" evidence="11">
    <location>
        <begin position="657"/>
        <end position="688"/>
    </location>
</feature>
<evidence type="ECO:0000259" key="13">
    <source>
        <dbReference type="PROSITE" id="PS51044"/>
    </source>
</evidence>
<keyword evidence="16" id="KW-1185">Reference proteome</keyword>
<dbReference type="PROSITE" id="PS51044">
    <property type="entry name" value="ZF_SP_RING"/>
    <property type="match status" value="1"/>
</dbReference>
<dbReference type="PROSITE" id="PS51466">
    <property type="entry name" value="PINIT"/>
    <property type="match status" value="1"/>
</dbReference>
<dbReference type="UniPathway" id="UPA00886"/>
<feature type="region of interest" description="Disordered" evidence="11">
    <location>
        <begin position="562"/>
        <end position="633"/>
    </location>
</feature>
<evidence type="ECO:0000256" key="4">
    <source>
        <dbReference type="ARBA" id="ARBA00022679"/>
    </source>
</evidence>
<dbReference type="GO" id="GO:0061665">
    <property type="term" value="F:SUMO ligase activity"/>
    <property type="evidence" value="ECO:0007669"/>
    <property type="project" value="TreeGrafter"/>
</dbReference>
<dbReference type="PROSITE" id="PS50800">
    <property type="entry name" value="SAP"/>
    <property type="match status" value="1"/>
</dbReference>
<comment type="similarity">
    <text evidence="3">Belongs to the PIAS family.</text>
</comment>
<dbReference type="Pfam" id="PF02037">
    <property type="entry name" value="SAP"/>
    <property type="match status" value="1"/>
</dbReference>
<comment type="subcellular location">
    <subcellularLocation>
        <location evidence="1">Nucleus</location>
    </subcellularLocation>
</comment>
<evidence type="ECO:0000256" key="2">
    <source>
        <dbReference type="ARBA" id="ARBA00004718"/>
    </source>
</evidence>
<dbReference type="InterPro" id="IPR013083">
    <property type="entry name" value="Znf_RING/FYVE/PHD"/>
</dbReference>
<dbReference type="InterPro" id="IPR038654">
    <property type="entry name" value="PINIT_sf"/>
</dbReference>
<dbReference type="InterPro" id="IPR003034">
    <property type="entry name" value="SAP_dom"/>
</dbReference>
<feature type="region of interest" description="Disordered" evidence="11">
    <location>
        <begin position="755"/>
        <end position="801"/>
    </location>
</feature>
<dbReference type="OrthoDB" id="28127at2759"/>
<feature type="domain" description="PINIT" evidence="14">
    <location>
        <begin position="146"/>
        <end position="297"/>
    </location>
</feature>
<keyword evidence="4" id="KW-0808">Transferase</keyword>
<dbReference type="Gene3D" id="1.10.720.30">
    <property type="entry name" value="SAP domain"/>
    <property type="match status" value="1"/>
</dbReference>
<evidence type="ECO:0000259" key="14">
    <source>
        <dbReference type="PROSITE" id="PS51466"/>
    </source>
</evidence>
<keyword evidence="5" id="KW-0479">Metal-binding</keyword>
<dbReference type="GO" id="GO:0000785">
    <property type="term" value="C:chromatin"/>
    <property type="evidence" value="ECO:0007669"/>
    <property type="project" value="TreeGrafter"/>
</dbReference>
<dbReference type="Pfam" id="PF02891">
    <property type="entry name" value="zf-MIZ"/>
    <property type="match status" value="1"/>
</dbReference>
<dbReference type="SMART" id="SM00513">
    <property type="entry name" value="SAP"/>
    <property type="match status" value="1"/>
</dbReference>
<proteinExistence type="inferred from homology"/>
<dbReference type="SUPFAM" id="SSF68906">
    <property type="entry name" value="SAP domain"/>
    <property type="match status" value="1"/>
</dbReference>
<evidence type="ECO:0000313" key="15">
    <source>
        <dbReference type="EMBL" id="QLQ78277.1"/>
    </source>
</evidence>
<dbReference type="Proteomes" id="UP000510647">
    <property type="component" value="Chromosome 1"/>
</dbReference>
<protein>
    <recommendedName>
        <fullName evidence="17">SP-RING-type domain-containing protein</fullName>
    </recommendedName>
</protein>